<dbReference type="Pfam" id="PF07653">
    <property type="entry name" value="SH3_2"/>
    <property type="match status" value="1"/>
</dbReference>
<dbReference type="PANTHER" id="PTHR14167">
    <property type="entry name" value="SH3 DOMAIN-CONTAINING"/>
    <property type="match status" value="1"/>
</dbReference>
<evidence type="ECO:0000256" key="5">
    <source>
        <dbReference type="PROSITE-ProRule" id="PRU00192"/>
    </source>
</evidence>
<dbReference type="RefSeq" id="XP_004995870.1">
    <property type="nucleotide sequence ID" value="XM_004995813.1"/>
</dbReference>
<dbReference type="InterPro" id="IPR036028">
    <property type="entry name" value="SH3-like_dom_sf"/>
</dbReference>
<reference evidence="9" key="1">
    <citation type="submission" date="2009-08" db="EMBL/GenBank/DDBJ databases">
        <title>Annotation of Salpingoeca rosetta.</title>
        <authorList>
            <consortium name="The Broad Institute Genome Sequencing Platform"/>
            <person name="Russ C."/>
            <person name="Cuomo C."/>
            <person name="Burger G."/>
            <person name="Gray M.W."/>
            <person name="Holland P.W.H."/>
            <person name="King N."/>
            <person name="Lang F.B.F."/>
            <person name="Roger A.J."/>
            <person name="Ruiz-Trillo I."/>
            <person name="Young S.K."/>
            <person name="Zeng Q."/>
            <person name="Gargeya S."/>
            <person name="Alvarado L."/>
            <person name="Berlin A."/>
            <person name="Chapman S.B."/>
            <person name="Chen Z."/>
            <person name="Freedman E."/>
            <person name="Gellesch M."/>
            <person name="Goldberg J."/>
            <person name="Griggs A."/>
            <person name="Gujja S."/>
            <person name="Heilman E."/>
            <person name="Heiman D."/>
            <person name="Howarth C."/>
            <person name="Mehta T."/>
            <person name="Neiman D."/>
            <person name="Pearson M."/>
            <person name="Roberts A."/>
            <person name="Saif S."/>
            <person name="Shea T."/>
            <person name="Shenoy N."/>
            <person name="Sisk P."/>
            <person name="Stolte C."/>
            <person name="Sykes S."/>
            <person name="White J."/>
            <person name="Yandava C."/>
            <person name="Haas B."/>
            <person name="Nusbaum C."/>
            <person name="Birren B."/>
        </authorList>
    </citation>
    <scope>NUCLEOTIDE SEQUENCE [LARGE SCALE GENOMIC DNA]</scope>
    <source>
        <strain evidence="9">ATCC 50818</strain>
    </source>
</reference>
<dbReference type="SUPFAM" id="SSF50044">
    <property type="entry name" value="SH3-domain"/>
    <property type="match status" value="3"/>
</dbReference>
<dbReference type="CDD" id="cd00174">
    <property type="entry name" value="SH3"/>
    <property type="match status" value="1"/>
</dbReference>
<gene>
    <name evidence="9" type="ORF">PTSG_11992</name>
</gene>
<keyword evidence="2 5" id="KW-0728">SH3 domain</keyword>
<dbReference type="Gene3D" id="2.30.30.40">
    <property type="entry name" value="SH3 Domains"/>
    <property type="match status" value="3"/>
</dbReference>
<evidence type="ECO:0000256" key="1">
    <source>
        <dbReference type="ARBA" id="ARBA00004170"/>
    </source>
</evidence>
<feature type="region of interest" description="Disordered" evidence="7">
    <location>
        <begin position="249"/>
        <end position="362"/>
    </location>
</feature>
<dbReference type="PRINTS" id="PR00499">
    <property type="entry name" value="P67PHOX"/>
</dbReference>
<dbReference type="GeneID" id="16076456"/>
<dbReference type="InterPro" id="IPR001452">
    <property type="entry name" value="SH3_domain"/>
</dbReference>
<dbReference type="eggNOG" id="KOG1029">
    <property type="taxonomic scope" value="Eukaryota"/>
</dbReference>
<dbReference type="InParanoid" id="F2U4R8"/>
<keyword evidence="3 6" id="KW-0175">Coiled coil</keyword>
<accession>F2U4R8</accession>
<dbReference type="EMBL" id="GL832961">
    <property type="protein sequence ID" value="EGD82634.1"/>
    <property type="molecule type" value="Genomic_DNA"/>
</dbReference>
<comment type="subcellular location">
    <subcellularLocation>
        <location evidence="1">Membrane</location>
        <topology evidence="1">Peripheral membrane protein</topology>
    </subcellularLocation>
</comment>
<evidence type="ECO:0000256" key="2">
    <source>
        <dbReference type="ARBA" id="ARBA00022443"/>
    </source>
</evidence>
<evidence type="ECO:0000256" key="3">
    <source>
        <dbReference type="ARBA" id="ARBA00023054"/>
    </source>
</evidence>
<dbReference type="InterPro" id="IPR050384">
    <property type="entry name" value="Endophilin_SH3RF"/>
</dbReference>
<organism evidence="10">
    <name type="scientific">Salpingoeca rosetta (strain ATCC 50818 / BSB-021)</name>
    <dbReference type="NCBI Taxonomy" id="946362"/>
    <lineage>
        <taxon>Eukaryota</taxon>
        <taxon>Choanoflagellata</taxon>
        <taxon>Craspedida</taxon>
        <taxon>Salpingoecidae</taxon>
        <taxon>Salpingoeca</taxon>
    </lineage>
</organism>
<dbReference type="PROSITE" id="PS50002">
    <property type="entry name" value="SH3"/>
    <property type="match status" value="2"/>
</dbReference>
<evidence type="ECO:0000259" key="8">
    <source>
        <dbReference type="PROSITE" id="PS50002"/>
    </source>
</evidence>
<proteinExistence type="predicted"/>
<keyword evidence="4" id="KW-0472">Membrane</keyword>
<feature type="domain" description="SH3" evidence="8">
    <location>
        <begin position="2"/>
        <end position="61"/>
    </location>
</feature>
<dbReference type="AlphaFoldDB" id="F2U4R8"/>
<feature type="coiled-coil region" evidence="6">
    <location>
        <begin position="184"/>
        <end position="244"/>
    </location>
</feature>
<sequence length="362" mass="40028">MTDPRRCVAVADYVAKEDDELTFNKGDIIFVPKRTNEERWQGVCNGKVGWFPRVYVDDKTVEVKAGKTTRVRAIRDYEAVAEEELSFPKGAVMFVVARESEKYWRGVYEGKSGLILAANVEDASEKEQPKSFEGAKCRAIRSHIPTTNDELAFKVGDTVFVPHPDKTLETWKGVCKGEIGTFPASKVADTKEHTEEELEKLIEENSKLTDEEAAAEALAKREAAKKLALEKKTALTKVDDAEVEAVAQEMKKQTVTSEPSAANEEEERKGAKDESTQQGDDVPAPTPAAMATTTTTATNEEEKPKDDGEVAEEAAPAQDAVTEQAADEFAGLSEKERKALEKKKAKEEKKRAKEEAKKKKQV</sequence>
<dbReference type="STRING" id="946362.F2U4R8"/>
<feature type="domain" description="SH3" evidence="8">
    <location>
        <begin position="66"/>
        <end position="125"/>
    </location>
</feature>
<feature type="compositionally biased region" description="Low complexity" evidence="7">
    <location>
        <begin position="287"/>
        <end position="298"/>
    </location>
</feature>
<feature type="compositionally biased region" description="Basic and acidic residues" evidence="7">
    <location>
        <begin position="333"/>
        <end position="362"/>
    </location>
</feature>
<dbReference type="Pfam" id="PF00018">
    <property type="entry name" value="SH3_1"/>
    <property type="match status" value="2"/>
</dbReference>
<dbReference type="OrthoDB" id="73680at2759"/>
<name>F2U4R8_SALR5</name>
<keyword evidence="10" id="KW-1185">Reference proteome</keyword>
<dbReference type="SMART" id="SM00326">
    <property type="entry name" value="SH3"/>
    <property type="match status" value="3"/>
</dbReference>
<evidence type="ECO:0000256" key="4">
    <source>
        <dbReference type="ARBA" id="ARBA00023136"/>
    </source>
</evidence>
<evidence type="ECO:0000256" key="7">
    <source>
        <dbReference type="SAM" id="MobiDB-lite"/>
    </source>
</evidence>
<dbReference type="PANTHER" id="PTHR14167:SF81">
    <property type="entry name" value="ENDOPHILIN-A"/>
    <property type="match status" value="1"/>
</dbReference>
<feature type="compositionally biased region" description="Basic and acidic residues" evidence="7">
    <location>
        <begin position="266"/>
        <end position="275"/>
    </location>
</feature>
<evidence type="ECO:0000313" key="10">
    <source>
        <dbReference type="Proteomes" id="UP000007799"/>
    </source>
</evidence>
<evidence type="ECO:0000313" key="9">
    <source>
        <dbReference type="EMBL" id="EGD82634.1"/>
    </source>
</evidence>
<dbReference type="KEGG" id="sre:PTSG_11992"/>
<evidence type="ECO:0000256" key="6">
    <source>
        <dbReference type="SAM" id="Coils"/>
    </source>
</evidence>
<dbReference type="Proteomes" id="UP000007799">
    <property type="component" value="Unassembled WGS sequence"/>
</dbReference>
<protein>
    <recommendedName>
        <fullName evidence="8">SH3 domain-containing protein</fullName>
    </recommendedName>
</protein>